<sequence length="198" mass="22735">MSLDILQYQLQNLSVFTPKSQGITNEFWTKSMDARYEVADNRVDIFARANRQRTAEMLYRHLRWLGGPDDNLVSWTSSLLFALVYIFHLYANTRDGSNFDNIHLCVVDTSIFPEPVFLRDMDLIQAYRSADYEISYRYQDPKMDCDLGDAADANSPPRDNGSATNSEFLLHVKVFALAEKDAIQVVIEISGEECSEWL</sequence>
<evidence type="ECO:0000313" key="2">
    <source>
        <dbReference type="Proteomes" id="UP000574317"/>
    </source>
</evidence>
<dbReference type="AlphaFoldDB" id="A0A8H5JVU1"/>
<organism evidence="1 2">
    <name type="scientific">Fusarium napiforme</name>
    <dbReference type="NCBI Taxonomy" id="42672"/>
    <lineage>
        <taxon>Eukaryota</taxon>
        <taxon>Fungi</taxon>
        <taxon>Dikarya</taxon>
        <taxon>Ascomycota</taxon>
        <taxon>Pezizomycotina</taxon>
        <taxon>Sordariomycetes</taxon>
        <taxon>Hypocreomycetidae</taxon>
        <taxon>Hypocreales</taxon>
        <taxon>Nectriaceae</taxon>
        <taxon>Fusarium</taxon>
        <taxon>Fusarium fujikuroi species complex</taxon>
    </lineage>
</organism>
<keyword evidence="2" id="KW-1185">Reference proteome</keyword>
<dbReference type="Proteomes" id="UP000574317">
    <property type="component" value="Unassembled WGS sequence"/>
</dbReference>
<name>A0A8H5JVU1_9HYPO</name>
<gene>
    <name evidence="1" type="ORF">FNAPI_3590</name>
</gene>
<accession>A0A8H5JVU1</accession>
<protein>
    <submittedName>
        <fullName evidence="1">Uncharacterized protein</fullName>
    </submittedName>
</protein>
<proteinExistence type="predicted"/>
<comment type="caution">
    <text evidence="1">The sequence shown here is derived from an EMBL/GenBank/DDBJ whole genome shotgun (WGS) entry which is preliminary data.</text>
</comment>
<dbReference type="EMBL" id="JAAOAO010000132">
    <property type="protein sequence ID" value="KAF5561566.1"/>
    <property type="molecule type" value="Genomic_DNA"/>
</dbReference>
<reference evidence="1 2" key="1">
    <citation type="submission" date="2020-05" db="EMBL/GenBank/DDBJ databases">
        <title>Identification and distribution of gene clusters putatively required for synthesis of sphingolipid metabolism inhibitors in phylogenetically diverse species of the filamentous fungus Fusarium.</title>
        <authorList>
            <person name="Kim H.-S."/>
            <person name="Busman M."/>
            <person name="Brown D.W."/>
            <person name="Divon H."/>
            <person name="Uhlig S."/>
            <person name="Proctor R.H."/>
        </authorList>
    </citation>
    <scope>NUCLEOTIDE SEQUENCE [LARGE SCALE GENOMIC DNA]</scope>
    <source>
        <strain evidence="1 2">NRRL 25196</strain>
    </source>
</reference>
<evidence type="ECO:0000313" key="1">
    <source>
        <dbReference type="EMBL" id="KAF5561566.1"/>
    </source>
</evidence>